<keyword evidence="8" id="KW-1185">Reference proteome</keyword>
<dbReference type="AlphaFoldDB" id="A0A0D8XZB2"/>
<dbReference type="Pfam" id="PF03467">
    <property type="entry name" value="Smg4_UPF3"/>
    <property type="match status" value="1"/>
</dbReference>
<feature type="compositionally biased region" description="Low complexity" evidence="5">
    <location>
        <begin position="364"/>
        <end position="380"/>
    </location>
</feature>
<dbReference type="PANTHER" id="PTHR13112">
    <property type="entry name" value="UPF3 REGULATOR OF NONSENSE TRANSCRIPTS-LIKE PROTEIN"/>
    <property type="match status" value="1"/>
</dbReference>
<accession>A0A0D8XZB2</accession>
<organism evidence="7 8">
    <name type="scientific">Dictyocaulus viviparus</name>
    <name type="common">Bovine lungworm</name>
    <dbReference type="NCBI Taxonomy" id="29172"/>
    <lineage>
        <taxon>Eukaryota</taxon>
        <taxon>Metazoa</taxon>
        <taxon>Ecdysozoa</taxon>
        <taxon>Nematoda</taxon>
        <taxon>Chromadorea</taxon>
        <taxon>Rhabditida</taxon>
        <taxon>Rhabditina</taxon>
        <taxon>Rhabditomorpha</taxon>
        <taxon>Strongyloidea</taxon>
        <taxon>Metastrongylidae</taxon>
        <taxon>Dictyocaulus</taxon>
    </lineage>
</organism>
<feature type="compositionally biased region" description="Basic and acidic residues" evidence="5">
    <location>
        <begin position="271"/>
        <end position="288"/>
    </location>
</feature>
<dbReference type="Proteomes" id="UP000053766">
    <property type="component" value="Unassembled WGS sequence"/>
</dbReference>
<comment type="subcellular location">
    <subcellularLocation>
        <location evidence="1">Nucleus</location>
    </subcellularLocation>
</comment>
<comment type="similarity">
    <text evidence="2">Belongs to the RENT3 family.</text>
</comment>
<name>A0A0D8XZB2_DICVI</name>
<dbReference type="InterPro" id="IPR005120">
    <property type="entry name" value="UPF3_dom"/>
</dbReference>
<reference evidence="7 8" key="1">
    <citation type="submission" date="2013-11" db="EMBL/GenBank/DDBJ databases">
        <title>Draft genome of the bovine lungworm Dictyocaulus viviparus.</title>
        <authorList>
            <person name="Mitreva M."/>
        </authorList>
    </citation>
    <scope>NUCLEOTIDE SEQUENCE [LARGE SCALE GENOMIC DNA]</scope>
    <source>
        <strain evidence="7 8">HannoverDv2000</strain>
    </source>
</reference>
<dbReference type="GO" id="GO:0000184">
    <property type="term" value="P:nuclear-transcribed mRNA catabolic process, nonsense-mediated decay"/>
    <property type="evidence" value="ECO:0007669"/>
    <property type="project" value="UniProtKB-KW"/>
</dbReference>
<evidence type="ECO:0000256" key="1">
    <source>
        <dbReference type="ARBA" id="ARBA00004123"/>
    </source>
</evidence>
<feature type="compositionally biased region" description="Basic and acidic residues" evidence="5">
    <location>
        <begin position="393"/>
        <end position="411"/>
    </location>
</feature>
<dbReference type="Gene3D" id="3.30.70.330">
    <property type="match status" value="1"/>
</dbReference>
<dbReference type="GO" id="GO:0005730">
    <property type="term" value="C:nucleolus"/>
    <property type="evidence" value="ECO:0007669"/>
    <property type="project" value="TreeGrafter"/>
</dbReference>
<keyword evidence="3" id="KW-0866">Nonsense-mediated mRNA decay</keyword>
<feature type="compositionally biased region" description="Basic and acidic residues" evidence="5">
    <location>
        <begin position="227"/>
        <end position="254"/>
    </location>
</feature>
<gene>
    <name evidence="7" type="ORF">DICVIV_03876</name>
</gene>
<evidence type="ECO:0000256" key="4">
    <source>
        <dbReference type="ARBA" id="ARBA00023242"/>
    </source>
</evidence>
<dbReference type="EMBL" id="KN716218">
    <property type="protein sequence ID" value="KJH50003.1"/>
    <property type="molecule type" value="Genomic_DNA"/>
</dbReference>
<dbReference type="OrthoDB" id="18087at2759"/>
<dbReference type="PANTHER" id="PTHR13112:SF0">
    <property type="entry name" value="FI21285P1"/>
    <property type="match status" value="1"/>
</dbReference>
<dbReference type="InterPro" id="IPR012677">
    <property type="entry name" value="Nucleotide-bd_a/b_plait_sf"/>
</dbReference>
<evidence type="ECO:0000256" key="5">
    <source>
        <dbReference type="SAM" id="MobiDB-lite"/>
    </source>
</evidence>
<proteinExistence type="inferred from homology"/>
<evidence type="ECO:0000313" key="8">
    <source>
        <dbReference type="Proteomes" id="UP000053766"/>
    </source>
</evidence>
<keyword evidence="4" id="KW-0539">Nucleus</keyword>
<feature type="compositionally biased region" description="Polar residues" evidence="5">
    <location>
        <begin position="415"/>
        <end position="432"/>
    </location>
</feature>
<sequence length="432" mass="49153">MCTTEKEKFNAPKGTKVVLRRLPRDMTEVDLISKLGSIPPSIYTYFVPADKEMEPYAYARCYFTFVKNSEVLEFSRRWNGYRFVDANGNHSIAVVELTANDRVPRKPRSEVSKDPKCGTIENEIEYKQFMHDLEVEYEMTRLSLDEQLLHAQQLRTDAELTISSAVQPTPLTHYIIKEMDAKAQRKVDRRRAARSAFDRYDAPNAERKGGVIEIKNSTRGWGARSKATVDEKEKLRISESDGKHAHKEIRKDENADDCDHIARLFTNAKKLPAEGEKKSPSGRLDKVSIKPRKDRIRSKLESTSQVATDRGSTSHEVDENVEAQITKLDTPSKKGISQKRDLPAERPRKRDGQLSRPIKRPSERLLAAVAAATASSRAATQISNDFSSKQSKKYSERTRRKDDQLKDEKAVDASNMESNNPMSSWTMSCMTH</sequence>
<dbReference type="SUPFAM" id="SSF54928">
    <property type="entry name" value="RNA-binding domain, RBD"/>
    <property type="match status" value="1"/>
</dbReference>
<dbReference type="InterPro" id="IPR035979">
    <property type="entry name" value="RBD_domain_sf"/>
</dbReference>
<feature type="region of interest" description="Disordered" evidence="5">
    <location>
        <begin position="220"/>
        <end position="254"/>
    </location>
</feature>
<evidence type="ECO:0000256" key="2">
    <source>
        <dbReference type="ARBA" id="ARBA00005991"/>
    </source>
</evidence>
<dbReference type="GO" id="GO:0003729">
    <property type="term" value="F:mRNA binding"/>
    <property type="evidence" value="ECO:0007669"/>
    <property type="project" value="TreeGrafter"/>
</dbReference>
<feature type="region of interest" description="Disordered" evidence="5">
    <location>
        <begin position="269"/>
        <end position="432"/>
    </location>
</feature>
<evidence type="ECO:0000313" key="7">
    <source>
        <dbReference type="EMBL" id="KJH50003.1"/>
    </source>
</evidence>
<reference evidence="8" key="2">
    <citation type="journal article" date="2016" name="Sci. Rep.">
        <title>Dictyocaulus viviparus genome, variome and transcriptome elucidate lungworm biology and support future intervention.</title>
        <authorList>
            <person name="McNulty S.N."/>
            <person name="Strube C."/>
            <person name="Rosa B.A."/>
            <person name="Martin J.C."/>
            <person name="Tyagi R."/>
            <person name="Choi Y.J."/>
            <person name="Wang Q."/>
            <person name="Hallsworth Pepin K."/>
            <person name="Zhang X."/>
            <person name="Ozersky P."/>
            <person name="Wilson R.K."/>
            <person name="Sternberg P.W."/>
            <person name="Gasser R.B."/>
            <person name="Mitreva M."/>
        </authorList>
    </citation>
    <scope>NUCLEOTIDE SEQUENCE [LARGE SCALE GENOMIC DNA]</scope>
    <source>
        <strain evidence="8">HannoverDv2000</strain>
    </source>
</reference>
<dbReference type="GO" id="GO:0045727">
    <property type="term" value="P:positive regulation of translation"/>
    <property type="evidence" value="ECO:0007669"/>
    <property type="project" value="TreeGrafter"/>
</dbReference>
<dbReference type="InterPro" id="IPR039722">
    <property type="entry name" value="Upf3"/>
</dbReference>
<protein>
    <recommendedName>
        <fullName evidence="6">UPF3 domain-containing protein</fullName>
    </recommendedName>
</protein>
<feature type="compositionally biased region" description="Basic and acidic residues" evidence="5">
    <location>
        <begin position="338"/>
        <end position="353"/>
    </location>
</feature>
<evidence type="ECO:0000256" key="3">
    <source>
        <dbReference type="ARBA" id="ARBA00023161"/>
    </source>
</evidence>
<feature type="domain" description="UPF3" evidence="6">
    <location>
        <begin position="14"/>
        <end position="178"/>
    </location>
</feature>
<evidence type="ECO:0000259" key="6">
    <source>
        <dbReference type="Pfam" id="PF03467"/>
    </source>
</evidence>
<feature type="compositionally biased region" description="Polar residues" evidence="5">
    <location>
        <begin position="301"/>
        <end position="311"/>
    </location>
</feature>
<dbReference type="STRING" id="29172.A0A0D8XZB2"/>
<dbReference type="GO" id="GO:0005737">
    <property type="term" value="C:cytoplasm"/>
    <property type="evidence" value="ECO:0007669"/>
    <property type="project" value="TreeGrafter"/>
</dbReference>
<dbReference type="CDD" id="cd12455">
    <property type="entry name" value="RRM_like_Smg4_UPF3"/>
    <property type="match status" value="1"/>
</dbReference>